<proteinExistence type="predicted"/>
<keyword evidence="3" id="KW-1185">Reference proteome</keyword>
<reference evidence="3" key="1">
    <citation type="submission" date="2024-07" db="EMBL/GenBank/DDBJ databases">
        <title>Two chromosome-level genome assemblies of Korean endemic species Abeliophyllum distichum and Forsythia ovata (Oleaceae).</title>
        <authorList>
            <person name="Jang H."/>
        </authorList>
    </citation>
    <scope>NUCLEOTIDE SEQUENCE [LARGE SCALE GENOMIC DNA]</scope>
</reference>
<name>A0ABD1TTB6_9LAMI</name>
<sequence>MGKALPQKEKLLQVVVEVGPLLQTLLVAGSLPRWRNPPRIQPFQTPHASIKGSETESFAQKPESNLNQVASRAMNSQPYALMSCESSQMLSPPMLNFANVPYGSCLGTARITTNSSIPLVKRQMLY</sequence>
<dbReference type="PANTHER" id="PTHR33431">
    <property type="entry name" value="ENABLED-LIKE PROTEIN (DUF1635)"/>
    <property type="match status" value="1"/>
</dbReference>
<organism evidence="2 3">
    <name type="scientific">Forsythia ovata</name>
    <dbReference type="NCBI Taxonomy" id="205694"/>
    <lineage>
        <taxon>Eukaryota</taxon>
        <taxon>Viridiplantae</taxon>
        <taxon>Streptophyta</taxon>
        <taxon>Embryophyta</taxon>
        <taxon>Tracheophyta</taxon>
        <taxon>Spermatophyta</taxon>
        <taxon>Magnoliopsida</taxon>
        <taxon>eudicotyledons</taxon>
        <taxon>Gunneridae</taxon>
        <taxon>Pentapetalae</taxon>
        <taxon>asterids</taxon>
        <taxon>lamiids</taxon>
        <taxon>Lamiales</taxon>
        <taxon>Oleaceae</taxon>
        <taxon>Forsythieae</taxon>
        <taxon>Forsythia</taxon>
    </lineage>
</organism>
<evidence type="ECO:0000256" key="1">
    <source>
        <dbReference type="SAM" id="MobiDB-lite"/>
    </source>
</evidence>
<comment type="caution">
    <text evidence="2">The sequence shown here is derived from an EMBL/GenBank/DDBJ whole genome shotgun (WGS) entry which is preliminary data.</text>
</comment>
<dbReference type="EMBL" id="JBFOLJ010000008">
    <property type="protein sequence ID" value="KAL2515969.1"/>
    <property type="molecule type" value="Genomic_DNA"/>
</dbReference>
<dbReference type="AlphaFoldDB" id="A0ABD1TTB6"/>
<dbReference type="InterPro" id="IPR012862">
    <property type="entry name" value="DUF1635"/>
</dbReference>
<dbReference type="Proteomes" id="UP001604277">
    <property type="component" value="Unassembled WGS sequence"/>
</dbReference>
<accession>A0ABD1TTB6</accession>
<dbReference type="PANTHER" id="PTHR33431:SF12">
    <property type="entry name" value="HIGH MOBILITY GROUP BOX PROTEIN, PUTATIVE (DUF1635)-RELATED"/>
    <property type="match status" value="1"/>
</dbReference>
<evidence type="ECO:0000313" key="2">
    <source>
        <dbReference type="EMBL" id="KAL2515969.1"/>
    </source>
</evidence>
<protein>
    <submittedName>
        <fullName evidence="2">Uncharacterized protein</fullName>
    </submittedName>
</protein>
<feature type="region of interest" description="Disordered" evidence="1">
    <location>
        <begin position="37"/>
        <end position="63"/>
    </location>
</feature>
<gene>
    <name evidence="2" type="ORF">Fot_29940</name>
</gene>
<dbReference type="Pfam" id="PF07795">
    <property type="entry name" value="DUF1635"/>
    <property type="match status" value="1"/>
</dbReference>
<evidence type="ECO:0000313" key="3">
    <source>
        <dbReference type="Proteomes" id="UP001604277"/>
    </source>
</evidence>